<dbReference type="STRING" id="393003.SAMN05660461_1187"/>
<dbReference type="PANTHER" id="PTHR48098:SF6">
    <property type="entry name" value="FERRI-BACILLIBACTIN ESTERASE BESA"/>
    <property type="match status" value="1"/>
</dbReference>
<accession>A0A1T5NDC7</accession>
<reference evidence="2 3" key="1">
    <citation type="submission" date="2017-02" db="EMBL/GenBank/DDBJ databases">
        <authorList>
            <person name="Peterson S.W."/>
        </authorList>
    </citation>
    <scope>NUCLEOTIDE SEQUENCE [LARGE SCALE GENOMIC DNA]</scope>
    <source>
        <strain evidence="2 3">DSM 18108</strain>
    </source>
</reference>
<dbReference type="InterPro" id="IPR029058">
    <property type="entry name" value="AB_hydrolase_fold"/>
</dbReference>
<dbReference type="Gene3D" id="3.40.50.1820">
    <property type="entry name" value="alpha/beta hydrolase"/>
    <property type="match status" value="1"/>
</dbReference>
<sequence length="268" mass="29631">MNRILAILLLGILGINTSKAQTTPFTLGETHQLSSAVLNETRTLNVYLPDGYAQAVNARYPVVYLLDGSANEDFIHIAGVMQFLTMIQHMPPTILVGIANKDRKHDFTFPTTVKKDKADYPTTGGSEKFIRFLDTELKPYVQQHFRTNDTTTLVGQSLGGLLATEILLKHPAMFNNYIIVSPSLWWDQESLLKQAGKLLATTGSAQANVFLTVGKEGKMMEEPARQLGDVLKANPGIRVHYVPLPDETHLTILHNGAYKAFQLLNGAK</sequence>
<dbReference type="InterPro" id="IPR000801">
    <property type="entry name" value="Esterase-like"/>
</dbReference>
<dbReference type="PANTHER" id="PTHR48098">
    <property type="entry name" value="ENTEROCHELIN ESTERASE-RELATED"/>
    <property type="match status" value="1"/>
</dbReference>
<dbReference type="SUPFAM" id="SSF53474">
    <property type="entry name" value="alpha/beta-Hydrolases"/>
    <property type="match status" value="1"/>
</dbReference>
<feature type="chain" id="PRO_5012549824" description="Esterase" evidence="1">
    <location>
        <begin position="21"/>
        <end position="268"/>
    </location>
</feature>
<gene>
    <name evidence="2" type="ORF">SAMN05660461_1187</name>
</gene>
<dbReference type="Proteomes" id="UP000190166">
    <property type="component" value="Unassembled WGS sequence"/>
</dbReference>
<dbReference type="InterPro" id="IPR050583">
    <property type="entry name" value="Mycobacterial_A85_antigen"/>
</dbReference>
<evidence type="ECO:0000256" key="1">
    <source>
        <dbReference type="SAM" id="SignalP"/>
    </source>
</evidence>
<evidence type="ECO:0000313" key="3">
    <source>
        <dbReference type="Proteomes" id="UP000190166"/>
    </source>
</evidence>
<dbReference type="Pfam" id="PF00756">
    <property type="entry name" value="Esterase"/>
    <property type="match status" value="1"/>
</dbReference>
<evidence type="ECO:0000313" key="2">
    <source>
        <dbReference type="EMBL" id="SKC98417.1"/>
    </source>
</evidence>
<keyword evidence="1" id="KW-0732">Signal</keyword>
<dbReference type="RefSeq" id="WP_079468470.1">
    <property type="nucleotide sequence ID" value="NZ_FUZZ01000001.1"/>
</dbReference>
<dbReference type="EMBL" id="FUZZ01000001">
    <property type="protein sequence ID" value="SKC98417.1"/>
    <property type="molecule type" value="Genomic_DNA"/>
</dbReference>
<name>A0A1T5NDC7_9BACT</name>
<proteinExistence type="predicted"/>
<evidence type="ECO:0008006" key="4">
    <source>
        <dbReference type="Google" id="ProtNLM"/>
    </source>
</evidence>
<keyword evidence="3" id="KW-1185">Reference proteome</keyword>
<protein>
    <recommendedName>
        <fullName evidence="4">Esterase</fullName>
    </recommendedName>
</protein>
<organism evidence="2 3">
    <name type="scientific">Chitinophaga ginsengisegetis</name>
    <dbReference type="NCBI Taxonomy" id="393003"/>
    <lineage>
        <taxon>Bacteria</taxon>
        <taxon>Pseudomonadati</taxon>
        <taxon>Bacteroidota</taxon>
        <taxon>Chitinophagia</taxon>
        <taxon>Chitinophagales</taxon>
        <taxon>Chitinophagaceae</taxon>
        <taxon>Chitinophaga</taxon>
    </lineage>
</organism>
<dbReference type="AlphaFoldDB" id="A0A1T5NDC7"/>
<feature type="signal peptide" evidence="1">
    <location>
        <begin position="1"/>
        <end position="20"/>
    </location>
</feature>